<feature type="non-terminal residue" evidence="7">
    <location>
        <position position="1"/>
    </location>
</feature>
<protein>
    <recommendedName>
        <fullName evidence="8">Sodium:neurotransmitter symporter family protein</fullName>
    </recommendedName>
</protein>
<evidence type="ECO:0008006" key="8">
    <source>
        <dbReference type="Google" id="ProtNLM"/>
    </source>
</evidence>
<keyword evidence="5 6" id="KW-0472">Membrane</keyword>
<evidence type="ECO:0000256" key="1">
    <source>
        <dbReference type="ARBA" id="ARBA00004141"/>
    </source>
</evidence>
<keyword evidence="4 6" id="KW-1133">Transmembrane helix</keyword>
<dbReference type="EMBL" id="BARU01046731">
    <property type="protein sequence ID" value="GAH92996.1"/>
    <property type="molecule type" value="Genomic_DNA"/>
</dbReference>
<dbReference type="Pfam" id="PF00209">
    <property type="entry name" value="SNF"/>
    <property type="match status" value="1"/>
</dbReference>
<dbReference type="GO" id="GO:0035725">
    <property type="term" value="P:sodium ion transmembrane transport"/>
    <property type="evidence" value="ECO:0007669"/>
    <property type="project" value="TreeGrafter"/>
</dbReference>
<reference evidence="7" key="1">
    <citation type="journal article" date="2014" name="Front. Microbiol.">
        <title>High frequency of phylogenetically diverse reductive dehalogenase-homologous genes in deep subseafloor sedimentary metagenomes.</title>
        <authorList>
            <person name="Kawai M."/>
            <person name="Futagami T."/>
            <person name="Toyoda A."/>
            <person name="Takaki Y."/>
            <person name="Nishi S."/>
            <person name="Hori S."/>
            <person name="Arai W."/>
            <person name="Tsubouchi T."/>
            <person name="Morono Y."/>
            <person name="Uchiyama I."/>
            <person name="Ito T."/>
            <person name="Fujiyama A."/>
            <person name="Inagaki F."/>
            <person name="Takami H."/>
        </authorList>
    </citation>
    <scope>NUCLEOTIDE SEQUENCE</scope>
    <source>
        <strain evidence="7">Expedition CK06-06</strain>
    </source>
</reference>
<dbReference type="PANTHER" id="PTHR11616:SF240">
    <property type="entry name" value="BLOATED TUBULES, ISOFORM B-RELATED"/>
    <property type="match status" value="1"/>
</dbReference>
<feature type="transmembrane region" description="Helical" evidence="6">
    <location>
        <begin position="20"/>
        <end position="43"/>
    </location>
</feature>
<dbReference type="InterPro" id="IPR037272">
    <property type="entry name" value="SNS_sf"/>
</dbReference>
<gene>
    <name evidence="7" type="ORF">S03H2_70355</name>
</gene>
<dbReference type="GO" id="GO:0005886">
    <property type="term" value="C:plasma membrane"/>
    <property type="evidence" value="ECO:0007669"/>
    <property type="project" value="TreeGrafter"/>
</dbReference>
<feature type="non-terminal residue" evidence="7">
    <location>
        <position position="124"/>
    </location>
</feature>
<organism evidence="7">
    <name type="scientific">marine sediment metagenome</name>
    <dbReference type="NCBI Taxonomy" id="412755"/>
    <lineage>
        <taxon>unclassified sequences</taxon>
        <taxon>metagenomes</taxon>
        <taxon>ecological metagenomes</taxon>
    </lineage>
</organism>
<name>X1JE87_9ZZZZ</name>
<comment type="subcellular location">
    <subcellularLocation>
        <location evidence="1">Membrane</location>
        <topology evidence="1">Multi-pass membrane protein</topology>
    </subcellularLocation>
</comment>
<sequence>KSGPELAFVTYPTIINHLPFANLFGVFFFLMLLTLGIDSAFSLTEAIVAGVRDKFRWSQKATNITVGSIAFVIGIIFTTRGGLYWLDIDDHFMNNFGLFIVGLLEAVFIGYIFGTGKLRKYANA</sequence>
<comment type="caution">
    <text evidence="7">The sequence shown here is derived from an EMBL/GenBank/DDBJ whole genome shotgun (WGS) entry which is preliminary data.</text>
</comment>
<evidence type="ECO:0000256" key="2">
    <source>
        <dbReference type="ARBA" id="ARBA00022448"/>
    </source>
</evidence>
<keyword evidence="3 6" id="KW-0812">Transmembrane</keyword>
<evidence type="ECO:0000256" key="3">
    <source>
        <dbReference type="ARBA" id="ARBA00022692"/>
    </source>
</evidence>
<proteinExistence type="predicted"/>
<dbReference type="InterPro" id="IPR000175">
    <property type="entry name" value="Na/ntran_symport"/>
</dbReference>
<evidence type="ECO:0000256" key="6">
    <source>
        <dbReference type="SAM" id="Phobius"/>
    </source>
</evidence>
<feature type="transmembrane region" description="Helical" evidence="6">
    <location>
        <begin position="92"/>
        <end position="113"/>
    </location>
</feature>
<feature type="transmembrane region" description="Helical" evidence="6">
    <location>
        <begin position="64"/>
        <end position="86"/>
    </location>
</feature>
<dbReference type="PRINTS" id="PR00176">
    <property type="entry name" value="NANEUSMPORT"/>
</dbReference>
<dbReference type="PROSITE" id="PS50267">
    <property type="entry name" value="NA_NEUROTRAN_SYMP_3"/>
    <property type="match status" value="1"/>
</dbReference>
<dbReference type="AlphaFoldDB" id="X1JE87"/>
<evidence type="ECO:0000256" key="4">
    <source>
        <dbReference type="ARBA" id="ARBA00022989"/>
    </source>
</evidence>
<evidence type="ECO:0000313" key="7">
    <source>
        <dbReference type="EMBL" id="GAH92996.1"/>
    </source>
</evidence>
<dbReference type="SUPFAM" id="SSF161070">
    <property type="entry name" value="SNF-like"/>
    <property type="match status" value="1"/>
</dbReference>
<dbReference type="PANTHER" id="PTHR11616">
    <property type="entry name" value="SODIUM/CHLORIDE DEPENDENT TRANSPORTER"/>
    <property type="match status" value="1"/>
</dbReference>
<evidence type="ECO:0000256" key="5">
    <source>
        <dbReference type="ARBA" id="ARBA00023136"/>
    </source>
</evidence>
<accession>X1JE87</accession>
<keyword evidence="2" id="KW-0813">Transport</keyword>